<name>A0A4R6NYZ7_NOCIG</name>
<sequence length="124" mass="13539">MDAVTALGVPGISDQFRSIGSPTLRTVSDDPISQEDAEIIAAVVDHIDPDTPLTDEQLQQVLAVELDPPPTLRAIRTVLAILRMPHVQYRPGEPSAAVLDRMRTMLEDAETNPPPPDYLGNMPY</sequence>
<proteinExistence type="predicted"/>
<organism evidence="1 2">
    <name type="scientific">Nocardia ignorata</name>
    <dbReference type="NCBI Taxonomy" id="145285"/>
    <lineage>
        <taxon>Bacteria</taxon>
        <taxon>Bacillati</taxon>
        <taxon>Actinomycetota</taxon>
        <taxon>Actinomycetes</taxon>
        <taxon>Mycobacteriales</taxon>
        <taxon>Nocardiaceae</taxon>
        <taxon>Nocardia</taxon>
    </lineage>
</organism>
<accession>A0A4R6NYZ7</accession>
<protein>
    <submittedName>
        <fullName evidence="1">Uncharacterized protein</fullName>
    </submittedName>
</protein>
<gene>
    <name evidence="1" type="ORF">DFR75_112118</name>
</gene>
<evidence type="ECO:0000313" key="2">
    <source>
        <dbReference type="Proteomes" id="UP000295087"/>
    </source>
</evidence>
<comment type="caution">
    <text evidence="1">The sequence shown here is derived from an EMBL/GenBank/DDBJ whole genome shotgun (WGS) entry which is preliminary data.</text>
</comment>
<keyword evidence="2" id="KW-1185">Reference proteome</keyword>
<dbReference type="AlphaFoldDB" id="A0A4R6NYZ7"/>
<dbReference type="EMBL" id="SNXK01000012">
    <property type="protein sequence ID" value="TDP29849.1"/>
    <property type="molecule type" value="Genomic_DNA"/>
</dbReference>
<dbReference type="Proteomes" id="UP000295087">
    <property type="component" value="Unassembled WGS sequence"/>
</dbReference>
<evidence type="ECO:0000313" key="1">
    <source>
        <dbReference type="EMBL" id="TDP29849.1"/>
    </source>
</evidence>
<reference evidence="1 2" key="1">
    <citation type="submission" date="2019-03" db="EMBL/GenBank/DDBJ databases">
        <title>Genomic Encyclopedia of Type Strains, Phase IV (KMG-IV): sequencing the most valuable type-strain genomes for metagenomic binning, comparative biology and taxonomic classification.</title>
        <authorList>
            <person name="Goeker M."/>
        </authorList>
    </citation>
    <scope>NUCLEOTIDE SEQUENCE [LARGE SCALE GENOMIC DNA]</scope>
    <source>
        <strain evidence="1 2">DSM 44496</strain>
    </source>
</reference>